<dbReference type="InParanoid" id="G8ZXF5"/>
<evidence type="ECO:0000256" key="3">
    <source>
        <dbReference type="SAM" id="MobiDB-lite"/>
    </source>
</evidence>
<dbReference type="GO" id="GO:0030371">
    <property type="term" value="F:translation repressor activity"/>
    <property type="evidence" value="ECO:0007669"/>
    <property type="project" value="EnsemblFungi"/>
</dbReference>
<dbReference type="GO" id="GO:0006414">
    <property type="term" value="P:translational elongation"/>
    <property type="evidence" value="ECO:0007669"/>
    <property type="project" value="EnsemblFungi"/>
</dbReference>
<feature type="compositionally biased region" description="Acidic residues" evidence="3">
    <location>
        <begin position="122"/>
        <end position="140"/>
    </location>
</feature>
<dbReference type="GO" id="GO:0061770">
    <property type="term" value="F:translation elongation factor binding"/>
    <property type="evidence" value="ECO:0007669"/>
    <property type="project" value="EnsemblFungi"/>
</dbReference>
<dbReference type="EMBL" id="HE616747">
    <property type="protein sequence ID" value="CCE93299.1"/>
    <property type="molecule type" value="Genomic_DNA"/>
</dbReference>
<protein>
    <recommendedName>
        <fullName evidence="4">Hyaluronan/mRNA-binding protein domain-containing protein</fullName>
    </recommendedName>
</protein>
<reference evidence="5 6" key="1">
    <citation type="journal article" date="2011" name="Proc. Natl. Acad. Sci. U.S.A.">
        <title>Evolutionary erosion of yeast sex chromosomes by mating-type switching accidents.</title>
        <authorList>
            <person name="Gordon J.L."/>
            <person name="Armisen D."/>
            <person name="Proux-Wera E."/>
            <person name="Oheigeartaigh S.S."/>
            <person name="Byrne K.P."/>
            <person name="Wolfe K.H."/>
        </authorList>
    </citation>
    <scope>NUCLEOTIDE SEQUENCE [LARGE SCALE GENOMIC DNA]</scope>
    <source>
        <strain evidence="6">ATCC 10662 / CBS 1146 / NBRC 0425 / NCYC 2629 / NRRL Y-866</strain>
    </source>
</reference>
<dbReference type="InterPro" id="IPR006861">
    <property type="entry name" value="HABP4_PAIRBP1-bd"/>
</dbReference>
<dbReference type="GO" id="GO:0000723">
    <property type="term" value="P:telomere maintenance"/>
    <property type="evidence" value="ECO:0007669"/>
    <property type="project" value="EnsemblFungi"/>
</dbReference>
<dbReference type="OrthoDB" id="5426471at2759"/>
<evidence type="ECO:0000259" key="4">
    <source>
        <dbReference type="SMART" id="SM01233"/>
    </source>
</evidence>
<sequence>MSAPSNPFDLLGNDVEDADVVVSPPKEIVKKNTSSKKADVPPPSADPARANKNRPRATGNEAALKDKSAGRQNNRGKEAPESSRTKKTNQRRATDRQSRSGKVDTQKKVNQGWGSEKSELAAEAEGELDAQAEAAADNEVEAATGVAQMSLQDYLQEKSAGSLNRVPEAKKVEALNNAELYVKETEVLTEATRVKNVKSKQQKAKEYLNFDAVYVDSNPRRDFDKNNRRGGRGGKSTRGGRKNVKTESNPVHTNRAIDTKNLPTLS</sequence>
<dbReference type="GO" id="GO:0031929">
    <property type="term" value="P:TOR signaling"/>
    <property type="evidence" value="ECO:0007669"/>
    <property type="project" value="EnsemblFungi"/>
</dbReference>
<dbReference type="GO" id="GO:0042162">
    <property type="term" value="F:telomeric DNA binding"/>
    <property type="evidence" value="ECO:0007669"/>
    <property type="project" value="EnsemblFungi"/>
</dbReference>
<dbReference type="GeneID" id="11501894"/>
<organism evidence="5 6">
    <name type="scientific">Torulaspora delbrueckii</name>
    <name type="common">Yeast</name>
    <name type="synonym">Candida colliculosa</name>
    <dbReference type="NCBI Taxonomy" id="4950"/>
    <lineage>
        <taxon>Eukaryota</taxon>
        <taxon>Fungi</taxon>
        <taxon>Dikarya</taxon>
        <taxon>Ascomycota</taxon>
        <taxon>Saccharomycotina</taxon>
        <taxon>Saccharomycetes</taxon>
        <taxon>Saccharomycetales</taxon>
        <taxon>Saccharomycetaceae</taxon>
        <taxon>Torulaspora</taxon>
    </lineage>
</organism>
<dbReference type="AlphaFoldDB" id="G8ZXF5"/>
<evidence type="ECO:0000256" key="2">
    <source>
        <dbReference type="ARBA" id="ARBA00022490"/>
    </source>
</evidence>
<feature type="region of interest" description="Disordered" evidence="3">
    <location>
        <begin position="1"/>
        <end position="141"/>
    </location>
</feature>
<dbReference type="GO" id="GO:0005634">
    <property type="term" value="C:nucleus"/>
    <property type="evidence" value="ECO:0007669"/>
    <property type="project" value="TreeGrafter"/>
</dbReference>
<dbReference type="GO" id="GO:0045142">
    <property type="term" value="F:triplex DNA binding"/>
    <property type="evidence" value="ECO:0007669"/>
    <property type="project" value="EnsemblFungi"/>
</dbReference>
<feature type="compositionally biased region" description="Basic and acidic residues" evidence="3">
    <location>
        <begin position="218"/>
        <end position="227"/>
    </location>
</feature>
<dbReference type="FunCoup" id="G8ZXF5">
    <property type="interactions" value="389"/>
</dbReference>
<dbReference type="HOGENOM" id="CLU_043312_2_0_1"/>
<feature type="compositionally biased region" description="Basic and acidic residues" evidence="3">
    <location>
        <begin position="63"/>
        <end position="84"/>
    </location>
</feature>
<dbReference type="SMART" id="SM01233">
    <property type="entry name" value="HABP4_PAI-RBP1"/>
    <property type="match status" value="1"/>
</dbReference>
<dbReference type="Pfam" id="PF09598">
    <property type="entry name" value="Stm1_N"/>
    <property type="match status" value="1"/>
</dbReference>
<dbReference type="InterPro" id="IPR019084">
    <property type="entry name" value="STM1-like_N"/>
</dbReference>
<dbReference type="GO" id="GO:0005737">
    <property type="term" value="C:cytoplasm"/>
    <property type="evidence" value="ECO:0007669"/>
    <property type="project" value="UniProtKB-SubCell"/>
</dbReference>
<dbReference type="PANTHER" id="PTHR12299">
    <property type="entry name" value="HYALURONIC ACID-BINDING PROTEIN 4"/>
    <property type="match status" value="1"/>
</dbReference>
<feature type="domain" description="Hyaluronan/mRNA-binding protein" evidence="4">
    <location>
        <begin position="90"/>
        <end position="172"/>
    </location>
</feature>
<dbReference type="GO" id="GO:0043022">
    <property type="term" value="F:ribosome binding"/>
    <property type="evidence" value="ECO:0007669"/>
    <property type="project" value="EnsemblFungi"/>
</dbReference>
<dbReference type="Gene3D" id="6.10.140.1040">
    <property type="match status" value="1"/>
</dbReference>
<dbReference type="STRING" id="1076872.G8ZXF5"/>
<gene>
    <name evidence="5" type="primary">TDEL0F04880</name>
    <name evidence="5" type="ORF">TDEL_0F04880</name>
</gene>
<dbReference type="GO" id="GO:0141014">
    <property type="term" value="P:ribosome hibernation"/>
    <property type="evidence" value="ECO:0007669"/>
    <property type="project" value="EnsemblFungi"/>
</dbReference>
<dbReference type="GO" id="GO:0003723">
    <property type="term" value="F:RNA binding"/>
    <property type="evidence" value="ECO:0007669"/>
    <property type="project" value="InterPro"/>
</dbReference>
<proteinExistence type="predicted"/>
<dbReference type="GO" id="GO:0043558">
    <property type="term" value="P:regulation of translational initiation in response to stress"/>
    <property type="evidence" value="ECO:0007669"/>
    <property type="project" value="EnsemblFungi"/>
</dbReference>
<evidence type="ECO:0000313" key="6">
    <source>
        <dbReference type="Proteomes" id="UP000005627"/>
    </source>
</evidence>
<feature type="compositionally biased region" description="Basic and acidic residues" evidence="3">
    <location>
        <begin position="92"/>
        <end position="107"/>
    </location>
</feature>
<dbReference type="Proteomes" id="UP000005627">
    <property type="component" value="Chromosome 6"/>
</dbReference>
<feature type="region of interest" description="Disordered" evidence="3">
    <location>
        <begin position="217"/>
        <end position="266"/>
    </location>
</feature>
<dbReference type="eggNOG" id="ENOG502QS5P">
    <property type="taxonomic scope" value="Eukaryota"/>
</dbReference>
<dbReference type="PANTHER" id="PTHR12299:SF17">
    <property type="entry name" value="AT19571P-RELATED"/>
    <property type="match status" value="1"/>
</dbReference>
<comment type="subcellular location">
    <subcellularLocation>
        <location evidence="1">Cytoplasm</location>
    </subcellularLocation>
</comment>
<dbReference type="InterPro" id="IPR039764">
    <property type="entry name" value="HABP4/SERBP1-like"/>
</dbReference>
<evidence type="ECO:0000256" key="1">
    <source>
        <dbReference type="ARBA" id="ARBA00004496"/>
    </source>
</evidence>
<dbReference type="KEGG" id="tdl:TDEL_0F04880"/>
<accession>G8ZXF5</accession>
<dbReference type="RefSeq" id="XP_003682510.1">
    <property type="nucleotide sequence ID" value="XM_003682462.1"/>
</dbReference>
<dbReference type="GO" id="GO:0043066">
    <property type="term" value="P:negative regulation of apoptotic process"/>
    <property type="evidence" value="ECO:0007669"/>
    <property type="project" value="EnsemblFungi"/>
</dbReference>
<keyword evidence="2" id="KW-0963">Cytoplasm</keyword>
<keyword evidence="6" id="KW-1185">Reference proteome</keyword>
<name>G8ZXF5_TORDE</name>
<evidence type="ECO:0000313" key="5">
    <source>
        <dbReference type="EMBL" id="CCE93299.1"/>
    </source>
</evidence>